<reference evidence="2 3" key="1">
    <citation type="submission" date="2020-08" db="EMBL/GenBank/DDBJ databases">
        <title>Genomic Encyclopedia of Type Strains, Phase IV (KMG-IV): sequencing the most valuable type-strain genomes for metagenomic binning, comparative biology and taxonomic classification.</title>
        <authorList>
            <person name="Goeker M."/>
        </authorList>
    </citation>
    <scope>NUCLEOTIDE SEQUENCE [LARGE SCALE GENOMIC DNA]</scope>
    <source>
        <strain evidence="2 3">DSM 106146</strain>
    </source>
</reference>
<dbReference type="EMBL" id="JACHFW010000012">
    <property type="protein sequence ID" value="MBB5265547.1"/>
    <property type="molecule type" value="Genomic_DNA"/>
</dbReference>
<name>A0A7W8HBW2_9FIRM</name>
<protein>
    <submittedName>
        <fullName evidence="2">Putative membrane protein</fullName>
    </submittedName>
</protein>
<feature type="transmembrane region" description="Helical" evidence="1">
    <location>
        <begin position="34"/>
        <end position="54"/>
    </location>
</feature>
<evidence type="ECO:0000256" key="1">
    <source>
        <dbReference type="SAM" id="Phobius"/>
    </source>
</evidence>
<accession>A0A7W8HBW2</accession>
<sequence length="87" mass="10069">MKRSIIKIVLILIAVLYIIGIICVPFMEPLRFNVFAWIIFAVYLLCAIFICGLLGNKNKQYGATDEEKKEGKISQELLKERNKWFMG</sequence>
<evidence type="ECO:0000313" key="3">
    <source>
        <dbReference type="Proteomes" id="UP000543642"/>
    </source>
</evidence>
<proteinExistence type="predicted"/>
<feature type="transmembrane region" description="Helical" evidence="1">
    <location>
        <begin position="7"/>
        <end position="28"/>
    </location>
</feature>
<organism evidence="2 3">
    <name type="scientific">Catenibacillus scindens</name>
    <dbReference type="NCBI Taxonomy" id="673271"/>
    <lineage>
        <taxon>Bacteria</taxon>
        <taxon>Bacillati</taxon>
        <taxon>Bacillota</taxon>
        <taxon>Clostridia</taxon>
        <taxon>Lachnospirales</taxon>
        <taxon>Lachnospiraceae</taxon>
        <taxon>Catenibacillus</taxon>
    </lineage>
</organism>
<keyword evidence="3" id="KW-1185">Reference proteome</keyword>
<comment type="caution">
    <text evidence="2">The sequence shown here is derived from an EMBL/GenBank/DDBJ whole genome shotgun (WGS) entry which is preliminary data.</text>
</comment>
<evidence type="ECO:0000313" key="2">
    <source>
        <dbReference type="EMBL" id="MBB5265547.1"/>
    </source>
</evidence>
<dbReference type="Proteomes" id="UP000543642">
    <property type="component" value="Unassembled WGS sequence"/>
</dbReference>
<keyword evidence="1" id="KW-1133">Transmembrane helix</keyword>
<gene>
    <name evidence="2" type="ORF">HNP82_002693</name>
</gene>
<keyword evidence="1" id="KW-0472">Membrane</keyword>
<dbReference type="RefSeq" id="WP_183775491.1">
    <property type="nucleotide sequence ID" value="NZ_JACHFW010000012.1"/>
</dbReference>
<keyword evidence="1" id="KW-0812">Transmembrane</keyword>
<dbReference type="AlphaFoldDB" id="A0A7W8HBW2"/>